<evidence type="ECO:0000259" key="1">
    <source>
        <dbReference type="Pfam" id="PF17920"/>
    </source>
</evidence>
<dbReference type="EMBL" id="PDDY01000001">
    <property type="protein sequence ID" value="PEH43343.1"/>
    <property type="molecule type" value="Genomic_DNA"/>
</dbReference>
<dbReference type="InterPro" id="IPR036271">
    <property type="entry name" value="Tet_transcr_reg_TetR-rel_C_sf"/>
</dbReference>
<dbReference type="SUPFAM" id="SSF48498">
    <property type="entry name" value="Tetracyclin repressor-like, C-terminal domain"/>
    <property type="match status" value="1"/>
</dbReference>
<name>A0A2A7SIR6_BURGA</name>
<evidence type="ECO:0000313" key="3">
    <source>
        <dbReference type="Proteomes" id="UP000220629"/>
    </source>
</evidence>
<organism evidence="2 3">
    <name type="scientific">Burkholderia gladioli</name>
    <name type="common">Pseudomonas marginata</name>
    <name type="synonym">Phytomonas marginata</name>
    <dbReference type="NCBI Taxonomy" id="28095"/>
    <lineage>
        <taxon>Bacteria</taxon>
        <taxon>Pseudomonadati</taxon>
        <taxon>Pseudomonadota</taxon>
        <taxon>Betaproteobacteria</taxon>
        <taxon>Burkholderiales</taxon>
        <taxon>Burkholderiaceae</taxon>
        <taxon>Burkholderia</taxon>
    </lineage>
</organism>
<dbReference type="Pfam" id="PF17920">
    <property type="entry name" value="TetR_C_16"/>
    <property type="match status" value="1"/>
</dbReference>
<comment type="caution">
    <text evidence="2">The sequence shown here is derived from an EMBL/GenBank/DDBJ whole genome shotgun (WGS) entry which is preliminary data.</text>
</comment>
<dbReference type="Gene3D" id="1.10.357.10">
    <property type="entry name" value="Tetracycline Repressor, domain 2"/>
    <property type="match status" value="1"/>
</dbReference>
<reference evidence="3" key="1">
    <citation type="submission" date="2017-09" db="EMBL/GenBank/DDBJ databases">
        <title>FDA dAtabase for Regulatory Grade micrObial Sequences (FDA-ARGOS): Supporting development and validation of Infectious Disease Dx tests.</title>
        <authorList>
            <person name="Minogue T."/>
            <person name="Wolcott M."/>
            <person name="Wasieloski L."/>
            <person name="Aguilar W."/>
            <person name="Moore D."/>
            <person name="Tallon L."/>
            <person name="Sadzewicz L."/>
            <person name="Ott S."/>
            <person name="Zhao X."/>
            <person name="Nagaraj S."/>
            <person name="Vavikolanu K."/>
            <person name="Aluvathingal J."/>
            <person name="Nadendla S."/>
            <person name="Sichtig H."/>
        </authorList>
    </citation>
    <scope>NUCLEOTIDE SEQUENCE [LARGE SCALE GENOMIC DNA]</scope>
    <source>
        <strain evidence="3">FDAARGOS_390</strain>
    </source>
</reference>
<proteinExistence type="predicted"/>
<accession>A0A2A7SIR6</accession>
<feature type="domain" description="Tetracyclin repressor-like C-terminal" evidence="1">
    <location>
        <begin position="7"/>
        <end position="72"/>
    </location>
</feature>
<dbReference type="InterPro" id="IPR041678">
    <property type="entry name" value="TetR_C_16"/>
</dbReference>
<dbReference type="AlphaFoldDB" id="A0A2A7SIR6"/>
<protein>
    <recommendedName>
        <fullName evidence="1">Tetracyclin repressor-like C-terminal domain-containing protein</fullName>
    </recommendedName>
</protein>
<sequence>MKSSSNEAIERFRLGAIASLLDGAHAPQRAALVLALIAGFQMMRQMIGLSPPAGVGRQMRIDTLAPLFERLLA</sequence>
<gene>
    <name evidence="2" type="ORF">CRM94_14955</name>
</gene>
<dbReference type="Proteomes" id="UP000220629">
    <property type="component" value="Unassembled WGS sequence"/>
</dbReference>
<evidence type="ECO:0000313" key="2">
    <source>
        <dbReference type="EMBL" id="PEH43343.1"/>
    </source>
</evidence>
<dbReference type="RefSeq" id="WP_098153034.1">
    <property type="nucleotide sequence ID" value="NZ_CADEQB010000001.1"/>
</dbReference>